<dbReference type="Proteomes" id="UP001314263">
    <property type="component" value="Unassembled WGS sequence"/>
</dbReference>
<dbReference type="SUPFAM" id="SSF55729">
    <property type="entry name" value="Acyl-CoA N-acyltransferases (Nat)"/>
    <property type="match status" value="1"/>
</dbReference>
<dbReference type="AlphaFoldDB" id="A0AAV1HZT9"/>
<dbReference type="Pfam" id="PF00583">
    <property type="entry name" value="Acetyltransf_1"/>
    <property type="match status" value="1"/>
</dbReference>
<evidence type="ECO:0000259" key="1">
    <source>
        <dbReference type="PROSITE" id="PS51186"/>
    </source>
</evidence>
<dbReference type="GO" id="GO:0016747">
    <property type="term" value="F:acyltransferase activity, transferring groups other than amino-acyl groups"/>
    <property type="evidence" value="ECO:0007669"/>
    <property type="project" value="InterPro"/>
</dbReference>
<evidence type="ECO:0000313" key="3">
    <source>
        <dbReference type="Proteomes" id="UP001314263"/>
    </source>
</evidence>
<protein>
    <recommendedName>
        <fullName evidence="1">N-acetyltransferase domain-containing protein</fullName>
    </recommendedName>
</protein>
<organism evidence="2 3">
    <name type="scientific">Coccomyxa viridis</name>
    <dbReference type="NCBI Taxonomy" id="1274662"/>
    <lineage>
        <taxon>Eukaryota</taxon>
        <taxon>Viridiplantae</taxon>
        <taxon>Chlorophyta</taxon>
        <taxon>core chlorophytes</taxon>
        <taxon>Trebouxiophyceae</taxon>
        <taxon>Trebouxiophyceae incertae sedis</taxon>
        <taxon>Coccomyxaceae</taxon>
        <taxon>Coccomyxa</taxon>
    </lineage>
</organism>
<dbReference type="EMBL" id="CAUYUE010000003">
    <property type="protein sequence ID" value="CAK0754952.1"/>
    <property type="molecule type" value="Genomic_DNA"/>
</dbReference>
<dbReference type="PROSITE" id="PS51186">
    <property type="entry name" value="GNAT"/>
    <property type="match status" value="1"/>
</dbReference>
<proteinExistence type="predicted"/>
<reference evidence="2 3" key="1">
    <citation type="submission" date="2023-10" db="EMBL/GenBank/DDBJ databases">
        <authorList>
            <person name="Maclean D."/>
            <person name="Macfadyen A."/>
        </authorList>
    </citation>
    <scope>NUCLEOTIDE SEQUENCE [LARGE SCALE GENOMIC DNA]</scope>
</reference>
<evidence type="ECO:0000313" key="2">
    <source>
        <dbReference type="EMBL" id="CAK0754952.1"/>
    </source>
</evidence>
<sequence length="189" mass="20840">MPSTLHGHVPSLTAGRGWAKFSVCFSYARELHAKRGAFHIANAEGRTLTIRHASQDDLQAMHKISEAGHIGWSIQQLQAELDLDFSTVLVSDSEADIEGFICGWHVCEELQVMALAVSQGRRREGIGRALLEELLCHGRRLGGLSAFLEFRASNEAALQLYIGAGFTQVGWRDAYYENGEAAILMSRIL</sequence>
<keyword evidence="3" id="KW-1185">Reference proteome</keyword>
<gene>
    <name evidence="2" type="ORF">CVIRNUC_002336</name>
</gene>
<dbReference type="CDD" id="cd04301">
    <property type="entry name" value="NAT_SF"/>
    <property type="match status" value="1"/>
</dbReference>
<dbReference type="InterPro" id="IPR000182">
    <property type="entry name" value="GNAT_dom"/>
</dbReference>
<comment type="caution">
    <text evidence="2">The sequence shown here is derived from an EMBL/GenBank/DDBJ whole genome shotgun (WGS) entry which is preliminary data.</text>
</comment>
<dbReference type="Gene3D" id="3.40.630.30">
    <property type="match status" value="1"/>
</dbReference>
<name>A0AAV1HZT9_9CHLO</name>
<accession>A0AAV1HZT9</accession>
<feature type="domain" description="N-acetyltransferase" evidence="1">
    <location>
        <begin position="48"/>
        <end position="189"/>
    </location>
</feature>
<dbReference type="InterPro" id="IPR016181">
    <property type="entry name" value="Acyl_CoA_acyltransferase"/>
</dbReference>